<protein>
    <submittedName>
        <fullName evidence="4">Ankyrin</fullName>
    </submittedName>
</protein>
<dbReference type="SUPFAM" id="SSF48403">
    <property type="entry name" value="Ankyrin repeat"/>
    <property type="match status" value="1"/>
</dbReference>
<evidence type="ECO:0000256" key="2">
    <source>
        <dbReference type="ARBA" id="ARBA00023043"/>
    </source>
</evidence>
<reference evidence="4" key="1">
    <citation type="journal article" date="2020" name="Stud. Mycol.">
        <title>101 Dothideomycetes genomes: a test case for predicting lifestyles and emergence of pathogens.</title>
        <authorList>
            <person name="Haridas S."/>
            <person name="Albert R."/>
            <person name="Binder M."/>
            <person name="Bloem J."/>
            <person name="Labutti K."/>
            <person name="Salamov A."/>
            <person name="Andreopoulos B."/>
            <person name="Baker S."/>
            <person name="Barry K."/>
            <person name="Bills G."/>
            <person name="Bluhm B."/>
            <person name="Cannon C."/>
            <person name="Castanera R."/>
            <person name="Culley D."/>
            <person name="Daum C."/>
            <person name="Ezra D."/>
            <person name="Gonzalez J."/>
            <person name="Henrissat B."/>
            <person name="Kuo A."/>
            <person name="Liang C."/>
            <person name="Lipzen A."/>
            <person name="Lutzoni F."/>
            <person name="Magnuson J."/>
            <person name="Mondo S."/>
            <person name="Nolan M."/>
            <person name="Ohm R."/>
            <person name="Pangilinan J."/>
            <person name="Park H.-J."/>
            <person name="Ramirez L."/>
            <person name="Alfaro M."/>
            <person name="Sun H."/>
            <person name="Tritt A."/>
            <person name="Yoshinaga Y."/>
            <person name="Zwiers L.-H."/>
            <person name="Turgeon B."/>
            <person name="Goodwin S."/>
            <person name="Spatafora J."/>
            <person name="Crous P."/>
            <person name="Grigoriev I."/>
        </authorList>
    </citation>
    <scope>NUCLEOTIDE SEQUENCE</scope>
    <source>
        <strain evidence="4">CBS 101060</strain>
    </source>
</reference>
<feature type="repeat" description="ANK" evidence="3">
    <location>
        <begin position="50"/>
        <end position="82"/>
    </location>
</feature>
<dbReference type="InterPro" id="IPR002110">
    <property type="entry name" value="Ankyrin_rpt"/>
</dbReference>
<name>A0A9P4VNN3_9PEZI</name>
<feature type="non-terminal residue" evidence="4">
    <location>
        <position position="1"/>
    </location>
</feature>
<dbReference type="Gene3D" id="1.25.40.20">
    <property type="entry name" value="Ankyrin repeat-containing domain"/>
    <property type="match status" value="1"/>
</dbReference>
<dbReference type="Proteomes" id="UP000799429">
    <property type="component" value="Unassembled WGS sequence"/>
</dbReference>
<dbReference type="PANTHER" id="PTHR24198:SF165">
    <property type="entry name" value="ANKYRIN REPEAT-CONTAINING PROTEIN-RELATED"/>
    <property type="match status" value="1"/>
</dbReference>
<proteinExistence type="predicted"/>
<accession>A0A9P4VNN3</accession>
<organism evidence="4 5">
    <name type="scientific">Patellaria atrata CBS 101060</name>
    <dbReference type="NCBI Taxonomy" id="1346257"/>
    <lineage>
        <taxon>Eukaryota</taxon>
        <taxon>Fungi</taxon>
        <taxon>Dikarya</taxon>
        <taxon>Ascomycota</taxon>
        <taxon>Pezizomycotina</taxon>
        <taxon>Dothideomycetes</taxon>
        <taxon>Dothideomycetes incertae sedis</taxon>
        <taxon>Patellariales</taxon>
        <taxon>Patellariaceae</taxon>
        <taxon>Patellaria</taxon>
    </lineage>
</organism>
<keyword evidence="2 3" id="KW-0040">ANK repeat</keyword>
<keyword evidence="5" id="KW-1185">Reference proteome</keyword>
<dbReference type="PROSITE" id="PS50297">
    <property type="entry name" value="ANK_REP_REGION"/>
    <property type="match status" value="1"/>
</dbReference>
<dbReference type="Pfam" id="PF13606">
    <property type="entry name" value="Ank_3"/>
    <property type="match status" value="1"/>
</dbReference>
<dbReference type="OrthoDB" id="341259at2759"/>
<dbReference type="InterPro" id="IPR036770">
    <property type="entry name" value="Ankyrin_rpt-contain_sf"/>
</dbReference>
<evidence type="ECO:0000313" key="4">
    <source>
        <dbReference type="EMBL" id="KAF2834659.1"/>
    </source>
</evidence>
<keyword evidence="1" id="KW-0677">Repeat</keyword>
<evidence type="ECO:0000256" key="1">
    <source>
        <dbReference type="ARBA" id="ARBA00022737"/>
    </source>
</evidence>
<dbReference type="SMART" id="SM00248">
    <property type="entry name" value="ANK"/>
    <property type="match status" value="3"/>
</dbReference>
<sequence length="137" mass="15117">KLLLEHGADPNYRSQQGHSIMQTAVECMKEDLVRLLLEKSSAIVNQRGRQSTTPLMSACKLSLNNISRILLEAGADPSLKDDSGNNALHWCAISGNCNIAEELLKLHPELVNNTSNQNRTALSYAAEHRHSSMLKLL</sequence>
<comment type="caution">
    <text evidence="4">The sequence shown here is derived from an EMBL/GenBank/DDBJ whole genome shotgun (WGS) entry which is preliminary data.</text>
</comment>
<gene>
    <name evidence="4" type="ORF">M501DRAFT_906561</name>
</gene>
<dbReference type="PANTHER" id="PTHR24198">
    <property type="entry name" value="ANKYRIN REPEAT AND PROTEIN KINASE DOMAIN-CONTAINING PROTEIN"/>
    <property type="match status" value="1"/>
</dbReference>
<dbReference type="EMBL" id="MU006116">
    <property type="protein sequence ID" value="KAF2834659.1"/>
    <property type="molecule type" value="Genomic_DNA"/>
</dbReference>
<dbReference type="Pfam" id="PF12796">
    <property type="entry name" value="Ank_2"/>
    <property type="match status" value="1"/>
</dbReference>
<evidence type="ECO:0000313" key="5">
    <source>
        <dbReference type="Proteomes" id="UP000799429"/>
    </source>
</evidence>
<dbReference type="AlphaFoldDB" id="A0A9P4VNN3"/>
<feature type="non-terminal residue" evidence="4">
    <location>
        <position position="137"/>
    </location>
</feature>
<dbReference type="PROSITE" id="PS50088">
    <property type="entry name" value="ANK_REPEAT"/>
    <property type="match status" value="1"/>
</dbReference>
<evidence type="ECO:0000256" key="3">
    <source>
        <dbReference type="PROSITE-ProRule" id="PRU00023"/>
    </source>
</evidence>